<sequence length="103" mass="11500">MINGLQSTGSQSPHASQPPETGGDTKTLKIYIPGKSHYGLMTLPFPGERARNNGLEMGQHVFEKRRNRKNRHARARDPAVATAERERRFRLGETGSESDRAQT</sequence>
<dbReference type="EMBL" id="JAINUF010000018">
    <property type="protein sequence ID" value="KAJ8337735.1"/>
    <property type="molecule type" value="Genomic_DNA"/>
</dbReference>
<feature type="compositionally biased region" description="Polar residues" evidence="1">
    <location>
        <begin position="1"/>
        <end position="19"/>
    </location>
</feature>
<feature type="compositionally biased region" description="Basic and acidic residues" evidence="1">
    <location>
        <begin position="83"/>
        <end position="103"/>
    </location>
</feature>
<feature type="region of interest" description="Disordered" evidence="1">
    <location>
        <begin position="1"/>
        <end position="28"/>
    </location>
</feature>
<protein>
    <submittedName>
        <fullName evidence="2">Uncharacterized protein</fullName>
    </submittedName>
</protein>
<name>A0A9Q1EFA3_SYNKA</name>
<evidence type="ECO:0000256" key="1">
    <source>
        <dbReference type="SAM" id="MobiDB-lite"/>
    </source>
</evidence>
<dbReference type="AlphaFoldDB" id="A0A9Q1EFA3"/>
<keyword evidence="3" id="KW-1185">Reference proteome</keyword>
<accession>A0A9Q1EFA3</accession>
<comment type="caution">
    <text evidence="2">The sequence shown here is derived from an EMBL/GenBank/DDBJ whole genome shotgun (WGS) entry which is preliminary data.</text>
</comment>
<evidence type="ECO:0000313" key="2">
    <source>
        <dbReference type="EMBL" id="KAJ8337735.1"/>
    </source>
</evidence>
<feature type="region of interest" description="Disordered" evidence="1">
    <location>
        <begin position="63"/>
        <end position="103"/>
    </location>
</feature>
<proteinExistence type="predicted"/>
<organism evidence="2 3">
    <name type="scientific">Synaphobranchus kaupii</name>
    <name type="common">Kaup's arrowtooth eel</name>
    <dbReference type="NCBI Taxonomy" id="118154"/>
    <lineage>
        <taxon>Eukaryota</taxon>
        <taxon>Metazoa</taxon>
        <taxon>Chordata</taxon>
        <taxon>Craniata</taxon>
        <taxon>Vertebrata</taxon>
        <taxon>Euteleostomi</taxon>
        <taxon>Actinopterygii</taxon>
        <taxon>Neopterygii</taxon>
        <taxon>Teleostei</taxon>
        <taxon>Anguilliformes</taxon>
        <taxon>Synaphobranchidae</taxon>
        <taxon>Synaphobranchus</taxon>
    </lineage>
</organism>
<gene>
    <name evidence="2" type="ORF">SKAU_G00367010</name>
</gene>
<feature type="compositionally biased region" description="Basic residues" evidence="1">
    <location>
        <begin position="63"/>
        <end position="74"/>
    </location>
</feature>
<evidence type="ECO:0000313" key="3">
    <source>
        <dbReference type="Proteomes" id="UP001152622"/>
    </source>
</evidence>
<dbReference type="Proteomes" id="UP001152622">
    <property type="component" value="Chromosome 18"/>
</dbReference>
<reference evidence="2" key="1">
    <citation type="journal article" date="2023" name="Science">
        <title>Genome structures resolve the early diversification of teleost fishes.</title>
        <authorList>
            <person name="Parey E."/>
            <person name="Louis A."/>
            <person name="Montfort J."/>
            <person name="Bouchez O."/>
            <person name="Roques C."/>
            <person name="Iampietro C."/>
            <person name="Lluch J."/>
            <person name="Castinel A."/>
            <person name="Donnadieu C."/>
            <person name="Desvignes T."/>
            <person name="Floi Bucao C."/>
            <person name="Jouanno E."/>
            <person name="Wen M."/>
            <person name="Mejri S."/>
            <person name="Dirks R."/>
            <person name="Jansen H."/>
            <person name="Henkel C."/>
            <person name="Chen W.J."/>
            <person name="Zahm M."/>
            <person name="Cabau C."/>
            <person name="Klopp C."/>
            <person name="Thompson A.W."/>
            <person name="Robinson-Rechavi M."/>
            <person name="Braasch I."/>
            <person name="Lecointre G."/>
            <person name="Bobe J."/>
            <person name="Postlethwait J.H."/>
            <person name="Berthelot C."/>
            <person name="Roest Crollius H."/>
            <person name="Guiguen Y."/>
        </authorList>
    </citation>
    <scope>NUCLEOTIDE SEQUENCE</scope>
    <source>
        <strain evidence="2">WJC10195</strain>
    </source>
</reference>